<dbReference type="PRINTS" id="PR00080">
    <property type="entry name" value="SDRFAMILY"/>
</dbReference>
<dbReference type="Pfam" id="PF00106">
    <property type="entry name" value="adh_short"/>
    <property type="match status" value="1"/>
</dbReference>
<evidence type="ECO:0000256" key="3">
    <source>
        <dbReference type="RuleBase" id="RU000363"/>
    </source>
</evidence>
<dbReference type="CDD" id="cd05233">
    <property type="entry name" value="SDR_c"/>
    <property type="match status" value="1"/>
</dbReference>
<sequence>MTNRTTDPTPAALITGASSGIGATYADRLARRGHPLVLVARDAARLDALAARLRADTGVAIDVLPADLTDPASLAAVEARLRDDSRIGLLVNNAGAAAPAGFSDPDLAPQYRLVDLNVVALTRLAGAAAQGFLARGGGAIVNIGSVVAFAPEWLPGVYGATKAYVLTLSQALQSELGPRGLYVQAVLPAATRTEIWERSGRAVENLQGVMEVGEMVDAALKGFDRREAVTIPSLPDESQWDAFEATRRAMVPNFAQSHAAARYRD</sequence>
<name>A0A0J6SRU5_9HYPH</name>
<dbReference type="Proteomes" id="UP000035929">
    <property type="component" value="Unassembled WGS sequence"/>
</dbReference>
<dbReference type="SUPFAM" id="SSF51735">
    <property type="entry name" value="NAD(P)-binding Rossmann-fold domains"/>
    <property type="match status" value="1"/>
</dbReference>
<dbReference type="PRINTS" id="PR00081">
    <property type="entry name" value="GDHRDH"/>
</dbReference>
<dbReference type="InterPro" id="IPR036291">
    <property type="entry name" value="NAD(P)-bd_dom_sf"/>
</dbReference>
<comment type="similarity">
    <text evidence="1 3">Belongs to the short-chain dehydrogenases/reductases (SDR) family.</text>
</comment>
<organism evidence="4 5">
    <name type="scientific">Methylobacterium aquaticum</name>
    <dbReference type="NCBI Taxonomy" id="270351"/>
    <lineage>
        <taxon>Bacteria</taxon>
        <taxon>Pseudomonadati</taxon>
        <taxon>Pseudomonadota</taxon>
        <taxon>Alphaproteobacteria</taxon>
        <taxon>Hyphomicrobiales</taxon>
        <taxon>Methylobacteriaceae</taxon>
        <taxon>Methylobacterium</taxon>
    </lineage>
</organism>
<dbReference type="Gene3D" id="3.40.50.720">
    <property type="entry name" value="NAD(P)-binding Rossmann-like Domain"/>
    <property type="match status" value="1"/>
</dbReference>
<dbReference type="RefSeq" id="WP_048463746.1">
    <property type="nucleotide sequence ID" value="NZ_LABX01000075.1"/>
</dbReference>
<dbReference type="AlphaFoldDB" id="A0A0J6SRU5"/>
<dbReference type="InterPro" id="IPR002347">
    <property type="entry name" value="SDR_fam"/>
</dbReference>
<dbReference type="PANTHER" id="PTHR44196">
    <property type="entry name" value="DEHYDROGENASE/REDUCTASE SDR FAMILY MEMBER 7B"/>
    <property type="match status" value="1"/>
</dbReference>
<accession>A0A0J6SRU5</accession>
<evidence type="ECO:0000256" key="2">
    <source>
        <dbReference type="ARBA" id="ARBA00023002"/>
    </source>
</evidence>
<dbReference type="OrthoDB" id="9810734at2"/>
<dbReference type="EMBL" id="LABX01000075">
    <property type="protein sequence ID" value="KMO36078.1"/>
    <property type="molecule type" value="Genomic_DNA"/>
</dbReference>
<dbReference type="PANTHER" id="PTHR44196:SF2">
    <property type="entry name" value="SHORT-CHAIN DEHYDROGENASE-RELATED"/>
    <property type="match status" value="1"/>
</dbReference>
<evidence type="ECO:0000313" key="4">
    <source>
        <dbReference type="EMBL" id="KMO36078.1"/>
    </source>
</evidence>
<reference evidence="4 5" key="1">
    <citation type="submission" date="2015-03" db="EMBL/GenBank/DDBJ databases">
        <title>Genome sequencing of Methylobacterium aquaticum DSM16371 type strain.</title>
        <authorList>
            <person name="Chaudhry V."/>
            <person name="Patil P.B."/>
        </authorList>
    </citation>
    <scope>NUCLEOTIDE SEQUENCE [LARGE SCALE GENOMIC DNA]</scope>
    <source>
        <strain evidence="4 5">DSM 16371</strain>
    </source>
</reference>
<keyword evidence="2" id="KW-0560">Oxidoreductase</keyword>
<dbReference type="PIRSF" id="PIRSF000126">
    <property type="entry name" value="11-beta-HSD1"/>
    <property type="match status" value="1"/>
</dbReference>
<evidence type="ECO:0000256" key="1">
    <source>
        <dbReference type="ARBA" id="ARBA00006484"/>
    </source>
</evidence>
<protein>
    <submittedName>
        <fullName evidence="4">AraC family transcriptional regulator</fullName>
    </submittedName>
</protein>
<comment type="caution">
    <text evidence="4">The sequence shown here is derived from an EMBL/GenBank/DDBJ whole genome shotgun (WGS) entry which is preliminary data.</text>
</comment>
<gene>
    <name evidence="4" type="ORF">VP06_10670</name>
</gene>
<dbReference type="GO" id="GO:0016491">
    <property type="term" value="F:oxidoreductase activity"/>
    <property type="evidence" value="ECO:0007669"/>
    <property type="project" value="UniProtKB-KW"/>
</dbReference>
<proteinExistence type="inferred from homology"/>
<dbReference type="GO" id="GO:0016020">
    <property type="term" value="C:membrane"/>
    <property type="evidence" value="ECO:0007669"/>
    <property type="project" value="TreeGrafter"/>
</dbReference>
<dbReference type="PATRIC" id="fig|270351.6.peg.7048"/>
<evidence type="ECO:0000313" key="5">
    <source>
        <dbReference type="Proteomes" id="UP000035929"/>
    </source>
</evidence>